<reference evidence="1" key="1">
    <citation type="journal article" date="2023" name="Int. J. Syst. Evol. Microbiol.">
        <title>Methylocystis iwaonis sp. nov., a type II methane-oxidizing bacterium from surface soil of a rice paddy field in Japan, and emended description of the genus Methylocystis (ex Whittenbury et al. 1970) Bowman et al. 1993.</title>
        <authorList>
            <person name="Kaise H."/>
            <person name="Sawadogo J.B."/>
            <person name="Alam M.S."/>
            <person name="Ueno C."/>
            <person name="Dianou D."/>
            <person name="Shinjo R."/>
            <person name="Asakawa S."/>
        </authorList>
    </citation>
    <scope>NUCLEOTIDE SEQUENCE</scope>
    <source>
        <strain evidence="1">LMG27198</strain>
    </source>
</reference>
<keyword evidence="2" id="KW-1185">Reference proteome</keyword>
<name>A0A9W6LTI3_9HYPH</name>
<sequence length="68" mass="7633">MFAEDEASATKSLQGQYGTENIIEVRCDSGVLDRKSQAEADVGKAVIYNLTGAWFAFVKWVLRESFRK</sequence>
<dbReference type="EMBL" id="BSEC01000001">
    <property type="protein sequence ID" value="GLI94419.1"/>
    <property type="molecule type" value="Genomic_DNA"/>
</dbReference>
<organism evidence="1 2">
    <name type="scientific">Methylocystis echinoides</name>
    <dbReference type="NCBI Taxonomy" id="29468"/>
    <lineage>
        <taxon>Bacteria</taxon>
        <taxon>Pseudomonadati</taxon>
        <taxon>Pseudomonadota</taxon>
        <taxon>Alphaproteobacteria</taxon>
        <taxon>Hyphomicrobiales</taxon>
        <taxon>Methylocystaceae</taxon>
        <taxon>Methylocystis</taxon>
    </lineage>
</organism>
<proteinExistence type="predicted"/>
<dbReference type="Proteomes" id="UP001144323">
    <property type="component" value="Unassembled WGS sequence"/>
</dbReference>
<accession>A0A9W6LTI3</accession>
<dbReference type="AlphaFoldDB" id="A0A9W6LTI3"/>
<gene>
    <name evidence="1" type="ORF">LMG27198_34110</name>
</gene>
<evidence type="ECO:0000313" key="1">
    <source>
        <dbReference type="EMBL" id="GLI94419.1"/>
    </source>
</evidence>
<protein>
    <submittedName>
        <fullName evidence="1">Uncharacterized protein</fullName>
    </submittedName>
</protein>
<evidence type="ECO:0000313" key="2">
    <source>
        <dbReference type="Proteomes" id="UP001144323"/>
    </source>
</evidence>
<comment type="caution">
    <text evidence="1">The sequence shown here is derived from an EMBL/GenBank/DDBJ whole genome shotgun (WGS) entry which is preliminary data.</text>
</comment>